<dbReference type="PANTHER" id="PTHR31138:SF1">
    <property type="entry name" value="PDZ DOMAIN-CONTAINING PROTEIN"/>
    <property type="match status" value="1"/>
</dbReference>
<dbReference type="Pfam" id="PF19343">
    <property type="entry name" value="HAM1_N"/>
    <property type="match status" value="2"/>
</dbReference>
<keyword evidence="5" id="KW-1185">Reference proteome</keyword>
<evidence type="ECO:0000259" key="2">
    <source>
        <dbReference type="Pfam" id="PF14613"/>
    </source>
</evidence>
<dbReference type="EMBL" id="CAVNYO010000045">
    <property type="protein sequence ID" value="CAK5263916.1"/>
    <property type="molecule type" value="Genomic_DNA"/>
</dbReference>
<gene>
    <name evidence="4" type="ORF">MYCIT1_LOCUS3664</name>
</gene>
<proteinExistence type="predicted"/>
<dbReference type="Gene3D" id="3.15.10.10">
    <property type="entry name" value="Bactericidal permeability-increasing protein, domain 1"/>
    <property type="match status" value="1"/>
</dbReference>
<feature type="domain" description="HAM1-like C-terminal" evidence="2">
    <location>
        <begin position="614"/>
        <end position="765"/>
    </location>
</feature>
<evidence type="ECO:0000256" key="1">
    <source>
        <dbReference type="SAM" id="MobiDB-lite"/>
    </source>
</evidence>
<organism evidence="4 5">
    <name type="scientific">Mycena citricolor</name>
    <dbReference type="NCBI Taxonomy" id="2018698"/>
    <lineage>
        <taxon>Eukaryota</taxon>
        <taxon>Fungi</taxon>
        <taxon>Dikarya</taxon>
        <taxon>Basidiomycota</taxon>
        <taxon>Agaricomycotina</taxon>
        <taxon>Agaricomycetes</taxon>
        <taxon>Agaricomycetidae</taxon>
        <taxon>Agaricales</taxon>
        <taxon>Marasmiineae</taxon>
        <taxon>Mycenaceae</taxon>
        <taxon>Mycena</taxon>
    </lineage>
</organism>
<dbReference type="InterPro" id="IPR027842">
    <property type="entry name" value="HAM1-like_C"/>
</dbReference>
<feature type="domain" description="HAM1-like N-terminal" evidence="3">
    <location>
        <begin position="24"/>
        <end position="209"/>
    </location>
</feature>
<feature type="compositionally biased region" description="Low complexity" evidence="1">
    <location>
        <begin position="10"/>
        <end position="21"/>
    </location>
</feature>
<reference evidence="4" key="1">
    <citation type="submission" date="2023-11" db="EMBL/GenBank/DDBJ databases">
        <authorList>
            <person name="De Vega J J."/>
            <person name="De Vega J J."/>
        </authorList>
    </citation>
    <scope>NUCLEOTIDE SEQUENCE</scope>
</reference>
<protein>
    <submittedName>
        <fullName evidence="4">Uncharacterized protein</fullName>
    </submittedName>
</protein>
<dbReference type="Pfam" id="PF14613">
    <property type="entry name" value="HAM1_C"/>
    <property type="match status" value="1"/>
</dbReference>
<feature type="region of interest" description="Disordered" evidence="1">
    <location>
        <begin position="1"/>
        <end position="27"/>
    </location>
</feature>
<feature type="region of interest" description="Disordered" evidence="1">
    <location>
        <begin position="228"/>
        <end position="249"/>
    </location>
</feature>
<dbReference type="PANTHER" id="PTHR31138">
    <property type="entry name" value="CHROMOSOME 19, WHOLE GENOME SHOTGUN SEQUENCE"/>
    <property type="match status" value="1"/>
</dbReference>
<name>A0AAD2GUP3_9AGAR</name>
<evidence type="ECO:0000313" key="4">
    <source>
        <dbReference type="EMBL" id="CAK5263916.1"/>
    </source>
</evidence>
<sequence>MSMLPATRKSISSPAAGSPSDSPHPDIDGKIRFYGALSALRQSYLPTNAQVTDVLAYVKTHSPVEENKLSAEGRRLVADMRGIIDTLSAIVREKNDGEVLQRFVWATRAVDATALKPSEAEQAKVKDEVDKARLDAQEAAHHLRALIALVLTNGEMRKLVTDLGTLGRDLIAHGAAKVAKAVSPRVDALSQVDDIAPHDTFGDSSLLSPSRSVVTAPSFSSVHSLASSASESTSGCDPGLTEPTPSPTHKKRFVDRLVSLNAPKPTEILEDGRTWFSDEFFPEERRERWVWRGKKVIVECQKHDDYRASMTWLLNTVVAWAGRCGGLIPQTELKQDVSLQSALDLFRLLLERFAGASLEPILSAARVLAHDAAEDESLRSWWSAVGAFARKVLLQVGYVTEDACAARARELRDLGRAFYREKYRSHFEALIDSIASWFRSFAEEPLNKELAESFTKLTRDLLFDREGNLQFKKKLWEDVRGIILPTLVDKVGFVPIPRVEYTDDNVDLVVENLTLSGRHLFPNVIELEAHNLVRFSPYTQGNLSRHEVTVKFSEIQAAMRDVAFSFRTKTGIKMRDSGMADVVLGGRGLSVLITLASSASKDTSSIFRVTRVRVKVASLKLSIRDTKHDMLYKTFKPLATRLIKKQIQKAFEEAIRTGLEYLDGQLVSARNKMADDGVEEVGQKSLKSEHLPEASTLTTSVSMSTTASGGSQFKVVASKKRSILPNSGHPAGWVNRVAERQQQIAEQGDEWRSDAFDVQPLGRAKNLQVPKASLA</sequence>
<feature type="domain" description="HAM1-like N-terminal" evidence="3">
    <location>
        <begin position="258"/>
        <end position="601"/>
    </location>
</feature>
<feature type="region of interest" description="Disordered" evidence="1">
    <location>
        <begin position="682"/>
        <end position="703"/>
    </location>
</feature>
<comment type="caution">
    <text evidence="4">The sequence shown here is derived from an EMBL/GenBank/DDBJ whole genome shotgun (WGS) entry which is preliminary data.</text>
</comment>
<accession>A0AAD2GUP3</accession>
<evidence type="ECO:0000313" key="5">
    <source>
        <dbReference type="Proteomes" id="UP001295794"/>
    </source>
</evidence>
<dbReference type="InterPro" id="IPR045967">
    <property type="entry name" value="HAM1-like_N"/>
</dbReference>
<evidence type="ECO:0000259" key="3">
    <source>
        <dbReference type="Pfam" id="PF19343"/>
    </source>
</evidence>
<dbReference type="AlphaFoldDB" id="A0AAD2GUP3"/>
<dbReference type="Proteomes" id="UP001295794">
    <property type="component" value="Unassembled WGS sequence"/>
</dbReference>